<dbReference type="Proteomes" id="UP000007962">
    <property type="component" value="Chromosome"/>
</dbReference>
<proteinExistence type="predicted"/>
<dbReference type="PANTHER" id="PTHR35535">
    <property type="entry name" value="HEAT SHOCK PROTEIN HSLJ"/>
    <property type="match status" value="1"/>
</dbReference>
<dbReference type="Gene3D" id="2.40.128.270">
    <property type="match status" value="1"/>
</dbReference>
<evidence type="ECO:0000313" key="3">
    <source>
        <dbReference type="Proteomes" id="UP000007962"/>
    </source>
</evidence>
<dbReference type="eggNOG" id="COG3187">
    <property type="taxonomic scope" value="Bacteria"/>
</dbReference>
<dbReference type="PANTHER" id="PTHR35535:SF2">
    <property type="entry name" value="DUF306 DOMAIN-CONTAINING PROTEIN"/>
    <property type="match status" value="1"/>
</dbReference>
<reference evidence="2 3" key="1">
    <citation type="journal article" date="2009" name="Stand. Genomic Sci.">
        <title>Complete genome sequence of Beutenbergia cavernae type strain (HKI 0122).</title>
        <authorList>
            <person name="Land M."/>
            <person name="Pukall R."/>
            <person name="Abt B."/>
            <person name="Goker M."/>
            <person name="Rohde M."/>
            <person name="Glavina Del Rio T."/>
            <person name="Tice H."/>
            <person name="Copeland A."/>
            <person name="Cheng J.F."/>
            <person name="Lucas S."/>
            <person name="Chen F."/>
            <person name="Nolan M."/>
            <person name="Bruce D."/>
            <person name="Goodwin L."/>
            <person name="Pitluck S."/>
            <person name="Ivanova N."/>
            <person name="Mavromatis K."/>
            <person name="Ovchinnikova G."/>
            <person name="Pati A."/>
            <person name="Chen A."/>
            <person name="Palaniappan K."/>
            <person name="Hauser L."/>
            <person name="Chang Y.J."/>
            <person name="Jefferies C.C."/>
            <person name="Saunders E."/>
            <person name="Brettin T."/>
            <person name="Detter J.C."/>
            <person name="Han C."/>
            <person name="Chain P."/>
            <person name="Bristow J."/>
            <person name="Eisen J.A."/>
            <person name="Markowitz V."/>
            <person name="Hugenholtz P."/>
            <person name="Kyrpides N.C."/>
            <person name="Klenk H.P."/>
            <person name="Lapidus A."/>
        </authorList>
    </citation>
    <scope>NUCLEOTIDE SEQUENCE [LARGE SCALE GENOMIC DNA]</scope>
    <source>
        <strain evidence="3">ATCC BAA-8 / DSM 12333 / NBRC 16432</strain>
    </source>
</reference>
<evidence type="ECO:0000313" key="2">
    <source>
        <dbReference type="EMBL" id="ACQ79395.1"/>
    </source>
</evidence>
<dbReference type="Pfam" id="PF09619">
    <property type="entry name" value="YscW"/>
    <property type="match status" value="1"/>
</dbReference>
<feature type="domain" description="DUF306" evidence="1">
    <location>
        <begin position="6"/>
        <end position="107"/>
    </location>
</feature>
<dbReference type="KEGG" id="bcv:Bcav_1135"/>
<evidence type="ECO:0000259" key="1">
    <source>
        <dbReference type="Pfam" id="PF03724"/>
    </source>
</evidence>
<dbReference type="eggNOG" id="COG3126">
    <property type="taxonomic scope" value="Bacteria"/>
</dbReference>
<protein>
    <recommendedName>
        <fullName evidence="1">DUF306 domain-containing protein</fullName>
    </recommendedName>
</protein>
<dbReference type="Pfam" id="PF03724">
    <property type="entry name" value="META"/>
    <property type="match status" value="1"/>
</dbReference>
<dbReference type="EMBL" id="CP001618">
    <property type="protein sequence ID" value="ACQ79395.1"/>
    <property type="molecule type" value="Genomic_DNA"/>
</dbReference>
<dbReference type="InterPro" id="IPR053147">
    <property type="entry name" value="Hsp_HslJ-like"/>
</dbReference>
<gene>
    <name evidence="2" type="ordered locus">Bcav_1135</name>
</gene>
<dbReference type="STRING" id="471853.Bcav_1135"/>
<dbReference type="RefSeq" id="WP_015881635.1">
    <property type="nucleotide sequence ID" value="NC_012669.1"/>
</dbReference>
<dbReference type="HOGENOM" id="CLU_1183167_0_0_11"/>
<dbReference type="OrthoDB" id="4826951at2"/>
<name>C5C0Z1_BEUC1</name>
<sequence>MVTIIGTWRFEDVGGVGVDQGRPPVVVFGADGTISGSTGVNRLTGTFTLDGDRLTLSPLATTRMMGPDHLMDLERAVLDFLAGPLSVEVSDDGAILALQGPDATSRLVAEPVDEVAVDAGASASAPAPLAVHGQVFAASPTPLPPGASLEVQLLDTAKADAPAEVLASAVEPVAALPAAYQVVVDRDVVLEAGAPALRARVVDGDRLLWTTDTHVAVDVYVAAEPIALQVVPVG</sequence>
<accession>C5C0Z1</accession>
<organism evidence="2 3">
    <name type="scientific">Beutenbergia cavernae (strain ATCC BAA-8 / DSM 12333 / CCUG 43141 / JCM 11478 / NBRC 16432 / NCIMB 13614 / HKI 0122)</name>
    <dbReference type="NCBI Taxonomy" id="471853"/>
    <lineage>
        <taxon>Bacteria</taxon>
        <taxon>Bacillati</taxon>
        <taxon>Actinomycetota</taxon>
        <taxon>Actinomycetes</taxon>
        <taxon>Micrococcales</taxon>
        <taxon>Beutenbergiaceae</taxon>
        <taxon>Beutenbergia</taxon>
    </lineage>
</organism>
<keyword evidence="3" id="KW-1185">Reference proteome</keyword>
<dbReference type="InterPro" id="IPR038670">
    <property type="entry name" value="HslJ-like_sf"/>
</dbReference>
<dbReference type="InterPro" id="IPR039366">
    <property type="entry name" value="Pilotin"/>
</dbReference>
<dbReference type="InterPro" id="IPR005184">
    <property type="entry name" value="DUF306_Meta_HslJ"/>
</dbReference>
<dbReference type="AlphaFoldDB" id="C5C0Z1"/>